<reference evidence="4" key="1">
    <citation type="journal article" date="2019" name="Int. J. Syst. Evol. Microbiol.">
        <title>The Global Catalogue of Microorganisms (GCM) 10K type strain sequencing project: providing services to taxonomists for standard genome sequencing and annotation.</title>
        <authorList>
            <consortium name="The Broad Institute Genomics Platform"/>
            <consortium name="The Broad Institute Genome Sequencing Center for Infectious Disease"/>
            <person name="Wu L."/>
            <person name="Ma J."/>
        </authorList>
    </citation>
    <scope>NUCLEOTIDE SEQUENCE [LARGE SCALE GENOMIC DNA]</scope>
    <source>
        <strain evidence="4">CECT 8472</strain>
    </source>
</reference>
<sequence length="112" mass="12779">MAVLNEIRDRIRQVAPQVLAACVVAYFVFHAIQGDRGLLAYLQLTQQLEETEAVAEELSEKRSAWEHKVSLLKPGSLDRDMLEERARKVLNYLREDEVVIYLPRENAGNGVN</sequence>
<name>A0ABV8UK50_9PROT</name>
<feature type="coiled-coil region" evidence="1">
    <location>
        <begin position="41"/>
        <end position="68"/>
    </location>
</feature>
<dbReference type="InterPro" id="IPR007060">
    <property type="entry name" value="FtsL/DivIC"/>
</dbReference>
<organism evidence="3 4">
    <name type="scientific">Fodinicurvata halophila</name>
    <dbReference type="NCBI Taxonomy" id="1419723"/>
    <lineage>
        <taxon>Bacteria</taxon>
        <taxon>Pseudomonadati</taxon>
        <taxon>Pseudomonadota</taxon>
        <taxon>Alphaproteobacteria</taxon>
        <taxon>Rhodospirillales</taxon>
        <taxon>Rhodovibrionaceae</taxon>
        <taxon>Fodinicurvata</taxon>
    </lineage>
</organism>
<evidence type="ECO:0000313" key="4">
    <source>
        <dbReference type="Proteomes" id="UP001595799"/>
    </source>
</evidence>
<dbReference type="EMBL" id="JBHSCW010000003">
    <property type="protein sequence ID" value="MFC4351419.1"/>
    <property type="molecule type" value="Genomic_DNA"/>
</dbReference>
<dbReference type="RefSeq" id="WP_382421750.1">
    <property type="nucleotide sequence ID" value="NZ_JBHSCW010000003.1"/>
</dbReference>
<evidence type="ECO:0000256" key="2">
    <source>
        <dbReference type="SAM" id="Phobius"/>
    </source>
</evidence>
<feature type="transmembrane region" description="Helical" evidence="2">
    <location>
        <begin position="14"/>
        <end position="32"/>
    </location>
</feature>
<gene>
    <name evidence="3" type="ORF">ACFOW6_07680</name>
</gene>
<dbReference type="Proteomes" id="UP001595799">
    <property type="component" value="Unassembled WGS sequence"/>
</dbReference>
<keyword evidence="1" id="KW-0175">Coiled coil</keyword>
<dbReference type="Pfam" id="PF04977">
    <property type="entry name" value="DivIC"/>
    <property type="match status" value="1"/>
</dbReference>
<keyword evidence="2" id="KW-1133">Transmembrane helix</keyword>
<evidence type="ECO:0000313" key="3">
    <source>
        <dbReference type="EMBL" id="MFC4351419.1"/>
    </source>
</evidence>
<keyword evidence="2" id="KW-0812">Transmembrane</keyword>
<keyword evidence="4" id="KW-1185">Reference proteome</keyword>
<protein>
    <submittedName>
        <fullName evidence="3">Septum formation initiator family protein</fullName>
    </submittedName>
</protein>
<comment type="caution">
    <text evidence="3">The sequence shown here is derived from an EMBL/GenBank/DDBJ whole genome shotgun (WGS) entry which is preliminary data.</text>
</comment>
<keyword evidence="2" id="KW-0472">Membrane</keyword>
<proteinExistence type="predicted"/>
<evidence type="ECO:0000256" key="1">
    <source>
        <dbReference type="SAM" id="Coils"/>
    </source>
</evidence>
<accession>A0ABV8UK50</accession>